<dbReference type="GO" id="GO:0016787">
    <property type="term" value="F:hydrolase activity"/>
    <property type="evidence" value="ECO:0007669"/>
    <property type="project" value="UniProtKB-KW"/>
</dbReference>
<dbReference type="PANTHER" id="PTHR43283:SF7">
    <property type="entry name" value="BETA-LACTAMASE-RELATED DOMAIN-CONTAINING PROTEIN"/>
    <property type="match status" value="1"/>
</dbReference>
<sequence>MHNYPIRILFVLSLFLVVLSGCTKENTVTPSESEQKYQYQIPEATNDGWTIGHLADFDIEEPRISRMVQQIIDGVYPGIDSISIVRHNTLLLHQDFRDELSQYDDWVGNRDLERHLMHSTSKSVVSALFGIAHDQGFIPDLSAPLLKQFNYSFYQNWSEQKENITLEDTLTMRLGLQWDEWSYPFADAQNSLTDLSENNSDFVKALLDLPMDSSPGTTYAYNTVASIALGAVIQNKTGIPLKDFAQTFLFDPLQINRADWHMTPTGLANTGSGLFLKTRDMAKFGQLYLNNGQWNGMQLISKQWVEKSLRKSVDLHLDYASGYGYQWWLGEFDDTDHKTSFYSTRGHGGQFIIIIPNYDLIIAFTGHNYTNDLQNLPFKLVEQYILPSIQF</sequence>
<proteinExistence type="predicted"/>
<dbReference type="Gene3D" id="3.40.710.10">
    <property type="entry name" value="DD-peptidase/beta-lactamase superfamily"/>
    <property type="match status" value="1"/>
</dbReference>
<reference evidence="2 3" key="1">
    <citation type="submission" date="2024-06" db="EMBL/GenBank/DDBJ databases">
        <authorList>
            <person name="Li F."/>
        </authorList>
    </citation>
    <scope>NUCLEOTIDE SEQUENCE [LARGE SCALE GENOMIC DNA]</scope>
    <source>
        <strain evidence="2 3">GXAS 311</strain>
    </source>
</reference>
<dbReference type="RefSeq" id="WP_353896852.1">
    <property type="nucleotide sequence ID" value="NZ_JBEVCJ010000019.1"/>
</dbReference>
<keyword evidence="3" id="KW-1185">Reference proteome</keyword>
<evidence type="ECO:0000313" key="2">
    <source>
        <dbReference type="EMBL" id="MET1256266.1"/>
    </source>
</evidence>
<name>A0ABV2BWF1_9GAMM</name>
<accession>A0ABV2BWF1</accession>
<evidence type="ECO:0000313" key="3">
    <source>
        <dbReference type="Proteomes" id="UP001548189"/>
    </source>
</evidence>
<gene>
    <name evidence="2" type="ORF">ABVT43_14085</name>
</gene>
<evidence type="ECO:0000259" key="1">
    <source>
        <dbReference type="Pfam" id="PF00144"/>
    </source>
</evidence>
<dbReference type="PROSITE" id="PS51257">
    <property type="entry name" value="PROKAR_LIPOPROTEIN"/>
    <property type="match status" value="1"/>
</dbReference>
<feature type="domain" description="Beta-lactamase-related" evidence="1">
    <location>
        <begin position="82"/>
        <end position="364"/>
    </location>
</feature>
<keyword evidence="2" id="KW-0378">Hydrolase</keyword>
<dbReference type="EMBL" id="JBEVCJ010000019">
    <property type="protein sequence ID" value="MET1256266.1"/>
    <property type="molecule type" value="Genomic_DNA"/>
</dbReference>
<dbReference type="SUPFAM" id="SSF56601">
    <property type="entry name" value="beta-lactamase/transpeptidase-like"/>
    <property type="match status" value="1"/>
</dbReference>
<comment type="caution">
    <text evidence="2">The sequence shown here is derived from an EMBL/GenBank/DDBJ whole genome shotgun (WGS) entry which is preliminary data.</text>
</comment>
<dbReference type="InterPro" id="IPR001466">
    <property type="entry name" value="Beta-lactam-related"/>
</dbReference>
<dbReference type="PANTHER" id="PTHR43283">
    <property type="entry name" value="BETA-LACTAMASE-RELATED"/>
    <property type="match status" value="1"/>
</dbReference>
<protein>
    <submittedName>
        <fullName evidence="2">Serine hydrolase</fullName>
        <ecNumber evidence="2">3.-.-.-</ecNumber>
    </submittedName>
</protein>
<dbReference type="EC" id="3.-.-.-" evidence="2"/>
<dbReference type="Pfam" id="PF00144">
    <property type="entry name" value="Beta-lactamase"/>
    <property type="match status" value="1"/>
</dbReference>
<dbReference type="InterPro" id="IPR012338">
    <property type="entry name" value="Beta-lactam/transpept-like"/>
</dbReference>
<organism evidence="2 3">
    <name type="scientific">Aliikangiella maris</name>
    <dbReference type="NCBI Taxonomy" id="3162458"/>
    <lineage>
        <taxon>Bacteria</taxon>
        <taxon>Pseudomonadati</taxon>
        <taxon>Pseudomonadota</taxon>
        <taxon>Gammaproteobacteria</taxon>
        <taxon>Oceanospirillales</taxon>
        <taxon>Pleioneaceae</taxon>
        <taxon>Aliikangiella</taxon>
    </lineage>
</organism>
<dbReference type="Proteomes" id="UP001548189">
    <property type="component" value="Unassembled WGS sequence"/>
</dbReference>
<dbReference type="InterPro" id="IPR050789">
    <property type="entry name" value="Diverse_Enzym_Activities"/>
</dbReference>